<dbReference type="PANTHER" id="PTHR12215:SF10">
    <property type="entry name" value="L-AMINOADIPATE-SEMIALDEHYDE DEHYDROGENASE-PHOSPHOPANTETHEINYL TRANSFERASE"/>
    <property type="match status" value="1"/>
</dbReference>
<dbReference type="Gene3D" id="3.90.470.20">
    <property type="entry name" value="4'-phosphopantetheinyl transferase domain"/>
    <property type="match status" value="1"/>
</dbReference>
<protein>
    <recommendedName>
        <fullName evidence="4">4'-phosphopantetheinyl transferase superfamily protein</fullName>
    </recommendedName>
</protein>
<dbReference type="Proteomes" id="UP001500124">
    <property type="component" value="Unassembled WGS sequence"/>
</dbReference>
<keyword evidence="3" id="KW-1185">Reference proteome</keyword>
<evidence type="ECO:0000313" key="3">
    <source>
        <dbReference type="Proteomes" id="UP001500124"/>
    </source>
</evidence>
<evidence type="ECO:0000313" key="2">
    <source>
        <dbReference type="EMBL" id="GAA5075079.1"/>
    </source>
</evidence>
<gene>
    <name evidence="2" type="ORF">GCM10023336_63810</name>
</gene>
<evidence type="ECO:0000256" key="1">
    <source>
        <dbReference type="ARBA" id="ARBA00022679"/>
    </source>
</evidence>
<organism evidence="2 3">
    <name type="scientific">Streptomyces similanensis</name>
    <dbReference type="NCBI Taxonomy" id="1274988"/>
    <lineage>
        <taxon>Bacteria</taxon>
        <taxon>Bacillati</taxon>
        <taxon>Actinomycetota</taxon>
        <taxon>Actinomycetes</taxon>
        <taxon>Kitasatosporales</taxon>
        <taxon>Streptomycetaceae</taxon>
        <taxon>Streptomyces</taxon>
    </lineage>
</organism>
<proteinExistence type="predicted"/>
<name>A0ABP9LES0_9ACTN</name>
<dbReference type="InterPro" id="IPR037143">
    <property type="entry name" value="4-PPantetheinyl_Trfase_dom_sf"/>
</dbReference>
<keyword evidence="1" id="KW-0808">Transferase</keyword>
<dbReference type="EMBL" id="BAABKC010000112">
    <property type="protein sequence ID" value="GAA5075079.1"/>
    <property type="molecule type" value="Genomic_DNA"/>
</dbReference>
<accession>A0ABP9LES0</accession>
<dbReference type="PANTHER" id="PTHR12215">
    <property type="entry name" value="PHOSPHOPANTETHEINE TRANSFERASE"/>
    <property type="match status" value="1"/>
</dbReference>
<reference evidence="3" key="1">
    <citation type="journal article" date="2019" name="Int. J. Syst. Evol. Microbiol.">
        <title>The Global Catalogue of Microorganisms (GCM) 10K type strain sequencing project: providing services to taxonomists for standard genome sequencing and annotation.</title>
        <authorList>
            <consortium name="The Broad Institute Genomics Platform"/>
            <consortium name="The Broad Institute Genome Sequencing Center for Infectious Disease"/>
            <person name="Wu L."/>
            <person name="Ma J."/>
        </authorList>
    </citation>
    <scope>NUCLEOTIDE SEQUENCE [LARGE SCALE GENOMIC DNA]</scope>
    <source>
        <strain evidence="3">JCM 18410</strain>
    </source>
</reference>
<sequence length="218" mass="22543">MSPGPVVGPLAVAEGVWVVAGSGVPSTHRDDRRRAAALPEWRARRFLHGRGLLRELLHTVAPPLAGADIVPDERGRPRLAGRPGAAVSVSHSDSMVACAFAAEGRVGVDLQHPAASVGATLARRLLRAHAPGVLALAPARAAAEVAWVWTAQEACVKAAGTGLAGRPWEIDVPPGSLGGRWGPYRWICLRSASTTPLSCAMGPVRADGADGAHPTAFP</sequence>
<comment type="caution">
    <text evidence="2">The sequence shown here is derived from an EMBL/GenBank/DDBJ whole genome shotgun (WGS) entry which is preliminary data.</text>
</comment>
<dbReference type="InterPro" id="IPR050559">
    <property type="entry name" value="P-Pant_transferase_sf"/>
</dbReference>
<evidence type="ECO:0008006" key="4">
    <source>
        <dbReference type="Google" id="ProtNLM"/>
    </source>
</evidence>
<dbReference type="SUPFAM" id="SSF56214">
    <property type="entry name" value="4'-phosphopantetheinyl transferase"/>
    <property type="match status" value="2"/>
</dbReference>
<dbReference type="RefSeq" id="WP_345671500.1">
    <property type="nucleotide sequence ID" value="NZ_BAABKC010000112.1"/>
</dbReference>